<proteinExistence type="predicted"/>
<evidence type="ECO:0000313" key="1">
    <source>
        <dbReference type="EMBL" id="EMF15824.1"/>
    </source>
</evidence>
<sequence length="218" mass="24280">MTSASSWPPSSGLTTVVVPRTDAVFHISSSTTIAAPASLVFDIVLHTDEYKEWNQFVPSARIAKQEAADGRDANHPSHMHSNCIMTFDVVMNSKKPAGITETNLLVTDISTPEQPTGYVSEELLQDPSFTADQSKVYRVSWATHGGFVARGLRSERFHEVIATSDMECEVRTWEVMGGVLAYTVKWLYHSTLQDKFALWTSDLKKRAESKYAEQHPTV</sequence>
<dbReference type="RefSeq" id="XP_016763945.1">
    <property type="nucleotide sequence ID" value="XM_016909549.1"/>
</dbReference>
<dbReference type="AlphaFoldDB" id="M3DDC0"/>
<dbReference type="OrthoDB" id="509124at2759"/>
<gene>
    <name evidence="1" type="ORF">SEPMUDRAFT_61098</name>
</gene>
<dbReference type="CDD" id="cd07822">
    <property type="entry name" value="SRPBCC_4"/>
    <property type="match status" value="1"/>
</dbReference>
<accession>M3DDC0</accession>
<dbReference type="Gene3D" id="3.30.530.20">
    <property type="match status" value="1"/>
</dbReference>
<evidence type="ECO:0000313" key="2">
    <source>
        <dbReference type="Proteomes" id="UP000016931"/>
    </source>
</evidence>
<keyword evidence="2" id="KW-1185">Reference proteome</keyword>
<name>M3DDC0_SPHMS</name>
<dbReference type="SUPFAM" id="SSF55961">
    <property type="entry name" value="Bet v1-like"/>
    <property type="match status" value="1"/>
</dbReference>
<protein>
    <recommendedName>
        <fullName evidence="3">Coenzyme Q-binding protein COQ10 START domain-containing protein</fullName>
    </recommendedName>
</protein>
<organism evidence="1 2">
    <name type="scientific">Sphaerulina musiva (strain SO2202)</name>
    <name type="common">Poplar stem canker fungus</name>
    <name type="synonym">Septoria musiva</name>
    <dbReference type="NCBI Taxonomy" id="692275"/>
    <lineage>
        <taxon>Eukaryota</taxon>
        <taxon>Fungi</taxon>
        <taxon>Dikarya</taxon>
        <taxon>Ascomycota</taxon>
        <taxon>Pezizomycotina</taxon>
        <taxon>Dothideomycetes</taxon>
        <taxon>Dothideomycetidae</taxon>
        <taxon>Mycosphaerellales</taxon>
        <taxon>Mycosphaerellaceae</taxon>
        <taxon>Sphaerulina</taxon>
    </lineage>
</organism>
<dbReference type="HOGENOM" id="CLU_069867_0_2_1"/>
<dbReference type="GeneID" id="27906686"/>
<dbReference type="EMBL" id="KB456261">
    <property type="protein sequence ID" value="EMF15824.1"/>
    <property type="molecule type" value="Genomic_DNA"/>
</dbReference>
<dbReference type="Proteomes" id="UP000016931">
    <property type="component" value="Unassembled WGS sequence"/>
</dbReference>
<evidence type="ECO:0008006" key="3">
    <source>
        <dbReference type="Google" id="ProtNLM"/>
    </source>
</evidence>
<dbReference type="eggNOG" id="ENOG502S6PP">
    <property type="taxonomic scope" value="Eukaryota"/>
</dbReference>
<dbReference type="InterPro" id="IPR023393">
    <property type="entry name" value="START-like_dom_sf"/>
</dbReference>
<reference evidence="1 2" key="1">
    <citation type="journal article" date="2012" name="PLoS Pathog.">
        <title>Diverse lifestyles and strategies of plant pathogenesis encoded in the genomes of eighteen Dothideomycetes fungi.</title>
        <authorList>
            <person name="Ohm R.A."/>
            <person name="Feau N."/>
            <person name="Henrissat B."/>
            <person name="Schoch C.L."/>
            <person name="Horwitz B.A."/>
            <person name="Barry K.W."/>
            <person name="Condon B.J."/>
            <person name="Copeland A.C."/>
            <person name="Dhillon B."/>
            <person name="Glaser F."/>
            <person name="Hesse C.N."/>
            <person name="Kosti I."/>
            <person name="LaButti K."/>
            <person name="Lindquist E.A."/>
            <person name="Lucas S."/>
            <person name="Salamov A.A."/>
            <person name="Bradshaw R.E."/>
            <person name="Ciuffetti L."/>
            <person name="Hamelin R.C."/>
            <person name="Kema G.H.J."/>
            <person name="Lawrence C."/>
            <person name="Scott J.A."/>
            <person name="Spatafora J.W."/>
            <person name="Turgeon B.G."/>
            <person name="de Wit P.J.G.M."/>
            <person name="Zhong S."/>
            <person name="Goodwin S.B."/>
            <person name="Grigoriev I.V."/>
        </authorList>
    </citation>
    <scope>NUCLEOTIDE SEQUENCE [LARGE SCALE GENOMIC DNA]</scope>
    <source>
        <strain evidence="1 2">SO2202</strain>
    </source>
</reference>
<dbReference type="OMA" id="VYVVRWM"/>